<evidence type="ECO:0000256" key="1">
    <source>
        <dbReference type="SAM" id="MobiDB-lite"/>
    </source>
</evidence>
<protein>
    <submittedName>
        <fullName evidence="2">Uncharacterized protein</fullName>
    </submittedName>
</protein>
<feature type="compositionally biased region" description="Basic and acidic residues" evidence="1">
    <location>
        <begin position="69"/>
        <end position="88"/>
    </location>
</feature>
<evidence type="ECO:0000313" key="3">
    <source>
        <dbReference type="Proteomes" id="UP000652761"/>
    </source>
</evidence>
<evidence type="ECO:0000313" key="2">
    <source>
        <dbReference type="EMBL" id="MQM23434.1"/>
    </source>
</evidence>
<feature type="non-terminal residue" evidence="2">
    <location>
        <position position="1"/>
    </location>
</feature>
<feature type="region of interest" description="Disordered" evidence="1">
    <location>
        <begin position="67"/>
        <end position="90"/>
    </location>
</feature>
<reference evidence="2" key="1">
    <citation type="submission" date="2017-07" db="EMBL/GenBank/DDBJ databases">
        <title>Taro Niue Genome Assembly and Annotation.</title>
        <authorList>
            <person name="Atibalentja N."/>
            <person name="Keating K."/>
            <person name="Fields C.J."/>
        </authorList>
    </citation>
    <scope>NUCLEOTIDE SEQUENCE</scope>
    <source>
        <strain evidence="2">Niue_2</strain>
        <tissue evidence="2">Leaf</tissue>
    </source>
</reference>
<keyword evidence="3" id="KW-1185">Reference proteome</keyword>
<proteinExistence type="predicted"/>
<dbReference type="Proteomes" id="UP000652761">
    <property type="component" value="Unassembled WGS sequence"/>
</dbReference>
<comment type="caution">
    <text evidence="2">The sequence shown here is derived from an EMBL/GenBank/DDBJ whole genome shotgun (WGS) entry which is preliminary data.</text>
</comment>
<dbReference type="AlphaFoldDB" id="A0A843XU16"/>
<sequence>MAVDYRLAAISLDADQSWRPPRWTNNPQKTTGLFSFGRPKEEKLKSHHHPQLNSVNQRVNVVNRRLLHHQREPGGFRERPRDPVTERKRTVHSSLLAITVGQASATVVLLRPGRRQELLPPIQ</sequence>
<gene>
    <name evidence="2" type="ORF">Taro_056498</name>
</gene>
<name>A0A843XU16_COLES</name>
<dbReference type="EMBL" id="NMUH01016303">
    <property type="protein sequence ID" value="MQM23434.1"/>
    <property type="molecule type" value="Genomic_DNA"/>
</dbReference>
<accession>A0A843XU16</accession>
<organism evidence="2 3">
    <name type="scientific">Colocasia esculenta</name>
    <name type="common">Wild taro</name>
    <name type="synonym">Arum esculentum</name>
    <dbReference type="NCBI Taxonomy" id="4460"/>
    <lineage>
        <taxon>Eukaryota</taxon>
        <taxon>Viridiplantae</taxon>
        <taxon>Streptophyta</taxon>
        <taxon>Embryophyta</taxon>
        <taxon>Tracheophyta</taxon>
        <taxon>Spermatophyta</taxon>
        <taxon>Magnoliopsida</taxon>
        <taxon>Liliopsida</taxon>
        <taxon>Araceae</taxon>
        <taxon>Aroideae</taxon>
        <taxon>Colocasieae</taxon>
        <taxon>Colocasia</taxon>
    </lineage>
</organism>